<reference evidence="5 6" key="1">
    <citation type="submission" date="2019-09" db="EMBL/GenBank/DDBJ databases">
        <title>Bird 10,000 Genomes (B10K) Project - Family phase.</title>
        <authorList>
            <person name="Zhang G."/>
        </authorList>
    </citation>
    <scope>NUCLEOTIDE SEQUENCE [LARGE SCALE GENOMIC DNA]</scope>
    <source>
        <strain evidence="5">B10K-CU-031-23</strain>
    </source>
</reference>
<comment type="caution">
    <text evidence="5">The sequence shown here is derived from an EMBL/GenBank/DDBJ whole genome shotgun (WGS) entry which is preliminary data.</text>
</comment>
<evidence type="ECO:0000313" key="5">
    <source>
        <dbReference type="EMBL" id="NXE10935.1"/>
    </source>
</evidence>
<dbReference type="PANTHER" id="PTHR45964:SF7">
    <property type="entry name" value="SIALATE:O-SULFOTRANSFERASE 2"/>
    <property type="match status" value="1"/>
</dbReference>
<evidence type="ECO:0000256" key="1">
    <source>
        <dbReference type="ARBA" id="ARBA00010236"/>
    </source>
</evidence>
<dbReference type="Gene3D" id="3.40.50.300">
    <property type="entry name" value="P-loop containing nucleotide triphosphate hydrolases"/>
    <property type="match status" value="1"/>
</dbReference>
<evidence type="ECO:0000313" key="6">
    <source>
        <dbReference type="Proteomes" id="UP000533896"/>
    </source>
</evidence>
<dbReference type="SMART" id="SM00321">
    <property type="entry name" value="WSC"/>
    <property type="match status" value="2"/>
</dbReference>
<evidence type="ECO:0000256" key="2">
    <source>
        <dbReference type="ARBA" id="ARBA00022737"/>
    </source>
</evidence>
<dbReference type="PROSITE" id="PS51212">
    <property type="entry name" value="WSC"/>
    <property type="match status" value="2"/>
</dbReference>
<organism evidence="5 6">
    <name type="scientific">Lophotis ruficrista</name>
    <dbReference type="NCBI Taxonomy" id="172689"/>
    <lineage>
        <taxon>Eukaryota</taxon>
        <taxon>Metazoa</taxon>
        <taxon>Chordata</taxon>
        <taxon>Craniata</taxon>
        <taxon>Vertebrata</taxon>
        <taxon>Euteleostomi</taxon>
        <taxon>Archelosauria</taxon>
        <taxon>Archosauria</taxon>
        <taxon>Dinosauria</taxon>
        <taxon>Saurischia</taxon>
        <taxon>Theropoda</taxon>
        <taxon>Coelurosauria</taxon>
        <taxon>Aves</taxon>
        <taxon>Neognathae</taxon>
        <taxon>Neoaves</taxon>
        <taxon>Otidimorphae</taxon>
        <taxon>Otidiformes</taxon>
        <taxon>Otididae</taxon>
        <taxon>Lophotis</taxon>
    </lineage>
</organism>
<dbReference type="PANTHER" id="PTHR45964">
    <property type="entry name" value="WSCD FAMILY MEMBER CG9164"/>
    <property type="match status" value="1"/>
</dbReference>
<feature type="region of interest" description="Disordered" evidence="3">
    <location>
        <begin position="78"/>
        <end position="119"/>
    </location>
</feature>
<dbReference type="InterPro" id="IPR027417">
    <property type="entry name" value="P-loop_NTPase"/>
</dbReference>
<keyword evidence="6" id="KW-1185">Reference proteome</keyword>
<dbReference type="Pfam" id="PF01822">
    <property type="entry name" value="WSC"/>
    <property type="match status" value="2"/>
</dbReference>
<dbReference type="InterPro" id="IPR002889">
    <property type="entry name" value="WSC_carb-bd"/>
</dbReference>
<sequence>MAKLLVKLQRYFRRKPVRFFTLLALYLAAGSLVFLHSGFAGEPTVTGSQRGPGAGEGPGLPYLGVMQLSRGFKAAVTMPEGGRRHGPWFKSTSKEPAERGKGGDYGSSRSRALRGRSGREKEEDRARYIGCYVDNTRRRTLRGVSFFDYKKMTVFRCQDNCAERGYLYAGLEFGAECYCGHKVQAPNASESECNMECKGERSNTCGGVNRLSIYRLELAQESARRYGSAIFRGCFRRPDNVSIALPVSQLMLNMSVDKCVDFCTEKEFPLSALAGTLCRCGFPTTLFTLHEREDEQLCAQKCAGEEFESCGTAEYLLVYQTQVQDNRCMDRRFLPSRAKQLVALASFPGAGNTWARHLIELATGFYTGSYYFDGSLYNKGFKGERDHWRSGRTICIKTHESGQKEIESFDSAILLIRNPYKALMAEFNRKYGGHIGFAAHAHWKGKEWPEFVANYAPWWATHTLDWLRYGKKVLVVHFEDLKRDLFVQLQRMVGLLGIAACQDRLLCVEGQKDGNFKRSGLRKLEYDPYTPEMRKVISGYIRTVDAALKLRNLSGVPDDYYPR</sequence>
<keyword evidence="2" id="KW-0677">Repeat</keyword>
<feature type="non-terminal residue" evidence="5">
    <location>
        <position position="1"/>
    </location>
</feature>
<evidence type="ECO:0000259" key="4">
    <source>
        <dbReference type="PROSITE" id="PS51212"/>
    </source>
</evidence>
<dbReference type="EMBL" id="VWYV01000604">
    <property type="protein sequence ID" value="NXE10935.1"/>
    <property type="molecule type" value="Genomic_DNA"/>
</dbReference>
<proteinExistence type="inferred from homology"/>
<feature type="domain" description="WSC" evidence="4">
    <location>
        <begin position="228"/>
        <end position="322"/>
    </location>
</feature>
<dbReference type="InterPro" id="IPR051589">
    <property type="entry name" value="Sialate-O-sulfotransferase"/>
</dbReference>
<gene>
    <name evidence="5" type="primary">Wscd2</name>
    <name evidence="5" type="ORF">LOPRUF_R02017</name>
</gene>
<dbReference type="OrthoDB" id="5985073at2759"/>
<name>A0A7K8K6Z2_9AVES</name>
<accession>A0A7K8K6Z2</accession>
<dbReference type="AlphaFoldDB" id="A0A7K8K6Z2"/>
<feature type="non-terminal residue" evidence="5">
    <location>
        <position position="563"/>
    </location>
</feature>
<dbReference type="SUPFAM" id="SSF52540">
    <property type="entry name" value="P-loop containing nucleoside triphosphate hydrolases"/>
    <property type="match status" value="1"/>
</dbReference>
<evidence type="ECO:0000256" key="3">
    <source>
        <dbReference type="SAM" id="MobiDB-lite"/>
    </source>
</evidence>
<protein>
    <submittedName>
        <fullName evidence="5">WSCD2 protein</fullName>
    </submittedName>
</protein>
<dbReference type="Proteomes" id="UP000533896">
    <property type="component" value="Unassembled WGS sequence"/>
</dbReference>
<comment type="similarity">
    <text evidence="1">Belongs to the WSCD family.</text>
</comment>
<feature type="domain" description="WSC" evidence="4">
    <location>
        <begin position="125"/>
        <end position="217"/>
    </location>
</feature>
<feature type="compositionally biased region" description="Basic and acidic residues" evidence="3">
    <location>
        <begin position="92"/>
        <end position="102"/>
    </location>
</feature>